<dbReference type="InterPro" id="IPR050570">
    <property type="entry name" value="Cell_wall_metabolism_enzyme"/>
</dbReference>
<dbReference type="RefSeq" id="WP_283231676.1">
    <property type="nucleotide sequence ID" value="NZ_JASGBQ010000028.1"/>
</dbReference>
<keyword evidence="1" id="KW-1133">Transmembrane helix</keyword>
<keyword evidence="1" id="KW-0472">Membrane</keyword>
<protein>
    <submittedName>
        <fullName evidence="3">M23 family metallopeptidase</fullName>
        <ecNumber evidence="3">3.4.-.-</ecNumber>
    </submittedName>
</protein>
<evidence type="ECO:0000256" key="1">
    <source>
        <dbReference type="SAM" id="Phobius"/>
    </source>
</evidence>
<dbReference type="Proteomes" id="UP001300383">
    <property type="component" value="Unassembled WGS sequence"/>
</dbReference>
<dbReference type="GO" id="GO:0004222">
    <property type="term" value="F:metalloendopeptidase activity"/>
    <property type="evidence" value="ECO:0007669"/>
    <property type="project" value="TreeGrafter"/>
</dbReference>
<dbReference type="CDD" id="cd12797">
    <property type="entry name" value="M23_peptidase"/>
    <property type="match status" value="1"/>
</dbReference>
<dbReference type="InterPro" id="IPR016047">
    <property type="entry name" value="M23ase_b-sheet_dom"/>
</dbReference>
<dbReference type="AlphaFoldDB" id="A0AAP4EZN2"/>
<dbReference type="PANTHER" id="PTHR21666:SF268">
    <property type="entry name" value="PEPTIDASE M23 DOMAIN-CONTAINING PROTEIN"/>
    <property type="match status" value="1"/>
</dbReference>
<dbReference type="EMBL" id="JASGBQ010000028">
    <property type="protein sequence ID" value="MDI9243251.1"/>
    <property type="molecule type" value="Genomic_DNA"/>
</dbReference>
<feature type="transmembrane region" description="Helical" evidence="1">
    <location>
        <begin position="12"/>
        <end position="32"/>
    </location>
</feature>
<dbReference type="PANTHER" id="PTHR21666">
    <property type="entry name" value="PEPTIDASE-RELATED"/>
    <property type="match status" value="1"/>
</dbReference>
<keyword evidence="3" id="KW-0378">Hydrolase</keyword>
<evidence type="ECO:0000313" key="4">
    <source>
        <dbReference type="Proteomes" id="UP001300383"/>
    </source>
</evidence>
<gene>
    <name evidence="3" type="ORF">QJ036_12410</name>
</gene>
<reference evidence="3 4" key="1">
    <citation type="submission" date="2023-05" db="EMBL/GenBank/DDBJ databases">
        <title>[ruminococcus] sp. nov., isolated from a pig farm feces dump.</title>
        <authorList>
            <person name="Chang Y.-H."/>
        </authorList>
    </citation>
    <scope>NUCLEOTIDE SEQUENCE [LARGE SCALE GENOMIC DNA]</scope>
    <source>
        <strain evidence="3 4">YH-rum2234</strain>
    </source>
</reference>
<name>A0AAP4EZN2_9FIRM</name>
<dbReference type="EC" id="3.4.-.-" evidence="3"/>
<dbReference type="Gene3D" id="2.70.70.10">
    <property type="entry name" value="Glucose Permease (Domain IIA)"/>
    <property type="match status" value="1"/>
</dbReference>
<sequence length="293" mass="33066">MGNRKASGNPGFYLGSILLLGILLVFMVDFFLGNPLYYQLGEYTAEEDAFRAMAFGEGNLKEILSMAGENGLSAGEAACAFMVEADYDLTEEKDGHFTYRSWHSLKEAIEKRKPVEFSKLSEAYETVLSDIRCFPIPRGDSEESRCYGYSDSWKAERTYGGERYHEGTDIMDIGNGRGFFPVVSVSDGTVEHVGWLELGGWRIGIRAPGGAYFYYAHLDSYDHEFFPGEKIRAGQLLGFMGDSGYSPVPGTVGNFDVHLHFGIYLRTDHYEELAVNPYWILKYLEEKQVKYSY</sequence>
<dbReference type="SUPFAM" id="SSF51261">
    <property type="entry name" value="Duplicated hybrid motif"/>
    <property type="match status" value="1"/>
</dbReference>
<accession>A0AAP4EZN2</accession>
<proteinExistence type="predicted"/>
<evidence type="ECO:0000313" key="3">
    <source>
        <dbReference type="EMBL" id="MDI9243251.1"/>
    </source>
</evidence>
<dbReference type="Pfam" id="PF01551">
    <property type="entry name" value="Peptidase_M23"/>
    <property type="match status" value="1"/>
</dbReference>
<dbReference type="InterPro" id="IPR011055">
    <property type="entry name" value="Dup_hybrid_motif"/>
</dbReference>
<comment type="caution">
    <text evidence="3">The sequence shown here is derived from an EMBL/GenBank/DDBJ whole genome shotgun (WGS) entry which is preliminary data.</text>
</comment>
<feature type="domain" description="M23ase beta-sheet core" evidence="2">
    <location>
        <begin position="164"/>
        <end position="267"/>
    </location>
</feature>
<organism evidence="3 4">
    <name type="scientific">Fusibacillus kribbianus</name>
    <dbReference type="NCBI Taxonomy" id="3044208"/>
    <lineage>
        <taxon>Bacteria</taxon>
        <taxon>Bacillati</taxon>
        <taxon>Bacillota</taxon>
        <taxon>Clostridia</taxon>
        <taxon>Lachnospirales</taxon>
        <taxon>Lachnospiraceae</taxon>
        <taxon>Fusibacillus</taxon>
    </lineage>
</organism>
<evidence type="ECO:0000259" key="2">
    <source>
        <dbReference type="Pfam" id="PF01551"/>
    </source>
</evidence>
<keyword evidence="1" id="KW-0812">Transmembrane</keyword>
<keyword evidence="4" id="KW-1185">Reference proteome</keyword>